<reference evidence="1" key="2">
    <citation type="submission" date="2020-11" db="EMBL/GenBank/DDBJ databases">
        <title>Complete genome of Bacillus siamensis BZR 86.</title>
        <authorList>
            <person name="Asaturova A.M."/>
            <person name="Dubyaga V.M."/>
        </authorList>
    </citation>
    <scope>NUCLEOTIDE SEQUENCE</scope>
    <source>
        <strain evidence="1">BZR 86</strain>
    </source>
</reference>
<proteinExistence type="predicted"/>
<reference evidence="2" key="1">
    <citation type="submission" date="2020-11" db="EMBL/GenBank/DDBJ databases">
        <title>Complete genome of Bacillus amyloliguefaciens BZR 277.</title>
        <authorList>
            <person name="Asaturova A."/>
            <person name="Dubyaga V.M."/>
        </authorList>
    </citation>
    <scope>NUCLEOTIDE SEQUENCE</scope>
    <source>
        <strain evidence="2">BZR 277</strain>
    </source>
</reference>
<dbReference type="InterPro" id="IPR048203">
    <property type="entry name" value="CgeC-like"/>
</dbReference>
<accession>A0A7S9EMM7</accession>
<organism evidence="1">
    <name type="scientific">Bacillus velezensis</name>
    <dbReference type="NCBI Taxonomy" id="492670"/>
    <lineage>
        <taxon>Bacteria</taxon>
        <taxon>Bacillati</taxon>
        <taxon>Bacillota</taxon>
        <taxon>Bacilli</taxon>
        <taxon>Bacillales</taxon>
        <taxon>Bacillaceae</taxon>
        <taxon>Bacillus</taxon>
        <taxon>Bacillus amyloliquefaciens group</taxon>
    </lineage>
</organism>
<evidence type="ECO:0000313" key="1">
    <source>
        <dbReference type="EMBL" id="QPG18618.1"/>
    </source>
</evidence>
<dbReference type="EMBL" id="CP064846">
    <property type="protein sequence ID" value="QPG18618.1"/>
    <property type="molecule type" value="Genomic_DNA"/>
</dbReference>
<protein>
    <submittedName>
        <fullName evidence="1">Spore biosynthesis protein CgeC</fullName>
    </submittedName>
</protein>
<evidence type="ECO:0000313" key="2">
    <source>
        <dbReference type="EMBL" id="QPG23303.1"/>
    </source>
</evidence>
<dbReference type="EMBL" id="CP064845">
    <property type="protein sequence ID" value="QPG23303.1"/>
    <property type="molecule type" value="Genomic_DNA"/>
</dbReference>
<dbReference type="AlphaFoldDB" id="A0A7S9EMM7"/>
<gene>
    <name evidence="2" type="ORF">IXY24_08665</name>
    <name evidence="1" type="ORF">IXY25_02780</name>
</gene>
<name>A0A7S9EMM7_BACVE</name>
<dbReference type="NCBIfam" id="NF041485">
    <property type="entry name" value="spor_mat_CgeC"/>
    <property type="match status" value="1"/>
</dbReference>
<sequence length="105" mass="11593">MKERNILDSGETVKHGGFEEEFQLVLLLLLLLSHQPSGDHSDLRRQLVMAKELGVPVSRVNLINGSTLQNVIVKEVLSDLAVFQNPLNNTRSNVAISSIVSWGAF</sequence>